<dbReference type="Pfam" id="PF08534">
    <property type="entry name" value="Redoxin"/>
    <property type="match status" value="1"/>
</dbReference>
<evidence type="ECO:0000256" key="3">
    <source>
        <dbReference type="ARBA" id="ARBA00023002"/>
    </source>
</evidence>
<dbReference type="PANTHER" id="PTHR42801:SF21">
    <property type="entry name" value="BCPB PROTEIN"/>
    <property type="match status" value="1"/>
</dbReference>
<evidence type="ECO:0000259" key="6">
    <source>
        <dbReference type="PROSITE" id="PS51352"/>
    </source>
</evidence>
<name>A0A327T430_9SPHI</name>
<dbReference type="EMBL" id="QLLR01000002">
    <property type="protein sequence ID" value="RAJ35632.1"/>
    <property type="molecule type" value="Genomic_DNA"/>
</dbReference>
<dbReference type="InterPro" id="IPR013740">
    <property type="entry name" value="Redoxin"/>
</dbReference>
<evidence type="ECO:0000256" key="4">
    <source>
        <dbReference type="ARBA" id="ARBA00023157"/>
    </source>
</evidence>
<dbReference type="GO" id="GO:0045454">
    <property type="term" value="P:cell redox homeostasis"/>
    <property type="evidence" value="ECO:0007669"/>
    <property type="project" value="TreeGrafter"/>
</dbReference>
<dbReference type="STRING" id="188932.AY601_0705"/>
<keyword evidence="4" id="KW-1015">Disulfide bond</keyword>
<dbReference type="CDD" id="cd03017">
    <property type="entry name" value="PRX_BCP"/>
    <property type="match status" value="1"/>
</dbReference>
<dbReference type="PROSITE" id="PS51352">
    <property type="entry name" value="THIOREDOXIN_2"/>
    <property type="match status" value="1"/>
</dbReference>
<dbReference type="GO" id="GO:0034599">
    <property type="term" value="P:cellular response to oxidative stress"/>
    <property type="evidence" value="ECO:0007669"/>
    <property type="project" value="TreeGrafter"/>
</dbReference>
<dbReference type="RefSeq" id="WP_111632489.1">
    <property type="nucleotide sequence ID" value="NZ_QLLR01000002.1"/>
</dbReference>
<dbReference type="Gene3D" id="3.40.30.10">
    <property type="entry name" value="Glutaredoxin"/>
    <property type="match status" value="1"/>
</dbReference>
<dbReference type="InterPro" id="IPR036249">
    <property type="entry name" value="Thioredoxin-like_sf"/>
</dbReference>
<keyword evidence="2" id="KW-0049">Antioxidant</keyword>
<proteinExistence type="predicted"/>
<evidence type="ECO:0000313" key="8">
    <source>
        <dbReference type="Proteomes" id="UP000249754"/>
    </source>
</evidence>
<dbReference type="AlphaFoldDB" id="A0A327T430"/>
<dbReference type="GO" id="GO:0005737">
    <property type="term" value="C:cytoplasm"/>
    <property type="evidence" value="ECO:0007669"/>
    <property type="project" value="TreeGrafter"/>
</dbReference>
<dbReference type="PANTHER" id="PTHR42801">
    <property type="entry name" value="THIOREDOXIN-DEPENDENT PEROXIDE REDUCTASE"/>
    <property type="match status" value="1"/>
</dbReference>
<comment type="caution">
    <text evidence="7">The sequence shown here is derived from an EMBL/GenBank/DDBJ whole genome shotgun (WGS) entry which is preliminary data.</text>
</comment>
<dbReference type="Proteomes" id="UP000249754">
    <property type="component" value="Unassembled WGS sequence"/>
</dbReference>
<accession>A0A327T430</accession>
<dbReference type="InterPro" id="IPR013766">
    <property type="entry name" value="Thioredoxin_domain"/>
</dbReference>
<sequence>MNDQTNLEILPPGLPVPKDDGACHHLSGLMIPDLALRGTHGELVQLTSIKGRLVIYCYPMTGPAEVPLPEGWDAIPGARGCTPQACSFRDHYQELKQLNTQVYGMSTQSTADQLESKERLHLPFDLLSDENLEFTKALNLPLHLVDELKFLKRVTLIFEDGVITKYFYPVFPPDKNAEEVLAYLR</sequence>
<keyword evidence="3" id="KW-0560">Oxidoreductase</keyword>
<keyword evidence="5" id="KW-0676">Redox-active center</keyword>
<dbReference type="InterPro" id="IPR050924">
    <property type="entry name" value="Peroxiredoxin_BCP/PrxQ"/>
</dbReference>
<gene>
    <name evidence="7" type="ORF">LY11_00878</name>
</gene>
<protein>
    <submittedName>
        <fullName evidence="7">Peroxiredoxin</fullName>
    </submittedName>
</protein>
<keyword evidence="1" id="KW-0575">Peroxidase</keyword>
<organism evidence="7 8">
    <name type="scientific">Pedobacter cryoconitis</name>
    <dbReference type="NCBI Taxonomy" id="188932"/>
    <lineage>
        <taxon>Bacteria</taxon>
        <taxon>Pseudomonadati</taxon>
        <taxon>Bacteroidota</taxon>
        <taxon>Sphingobacteriia</taxon>
        <taxon>Sphingobacteriales</taxon>
        <taxon>Sphingobacteriaceae</taxon>
        <taxon>Pedobacter</taxon>
    </lineage>
</organism>
<reference evidence="7 8" key="1">
    <citation type="submission" date="2018-06" db="EMBL/GenBank/DDBJ databases">
        <title>Genomic Encyclopedia of Archaeal and Bacterial Type Strains, Phase II (KMG-II): from individual species to whole genera.</title>
        <authorList>
            <person name="Goeker M."/>
        </authorList>
    </citation>
    <scope>NUCLEOTIDE SEQUENCE [LARGE SCALE GENOMIC DNA]</scope>
    <source>
        <strain evidence="7 8">DSM 14825</strain>
    </source>
</reference>
<dbReference type="SUPFAM" id="SSF52833">
    <property type="entry name" value="Thioredoxin-like"/>
    <property type="match status" value="1"/>
</dbReference>
<evidence type="ECO:0000256" key="1">
    <source>
        <dbReference type="ARBA" id="ARBA00022559"/>
    </source>
</evidence>
<dbReference type="GO" id="GO:0008379">
    <property type="term" value="F:thioredoxin peroxidase activity"/>
    <property type="evidence" value="ECO:0007669"/>
    <property type="project" value="TreeGrafter"/>
</dbReference>
<evidence type="ECO:0000256" key="5">
    <source>
        <dbReference type="ARBA" id="ARBA00023284"/>
    </source>
</evidence>
<dbReference type="OrthoDB" id="5296483at2"/>
<evidence type="ECO:0000313" key="7">
    <source>
        <dbReference type="EMBL" id="RAJ35632.1"/>
    </source>
</evidence>
<feature type="domain" description="Thioredoxin" evidence="6">
    <location>
        <begin position="25"/>
        <end position="185"/>
    </location>
</feature>
<evidence type="ECO:0000256" key="2">
    <source>
        <dbReference type="ARBA" id="ARBA00022862"/>
    </source>
</evidence>